<organism evidence="1 2">
    <name type="scientific">Caulifigura coniformis</name>
    <dbReference type="NCBI Taxonomy" id="2527983"/>
    <lineage>
        <taxon>Bacteria</taxon>
        <taxon>Pseudomonadati</taxon>
        <taxon>Planctomycetota</taxon>
        <taxon>Planctomycetia</taxon>
        <taxon>Planctomycetales</taxon>
        <taxon>Planctomycetaceae</taxon>
        <taxon>Caulifigura</taxon>
    </lineage>
</organism>
<dbReference type="AlphaFoldDB" id="A0A517S9Y2"/>
<gene>
    <name evidence="1" type="ORF">Pan44_09500</name>
</gene>
<reference evidence="1 2" key="1">
    <citation type="submission" date="2019-02" db="EMBL/GenBank/DDBJ databases">
        <title>Deep-cultivation of Planctomycetes and their phenomic and genomic characterization uncovers novel biology.</title>
        <authorList>
            <person name="Wiegand S."/>
            <person name="Jogler M."/>
            <person name="Boedeker C."/>
            <person name="Pinto D."/>
            <person name="Vollmers J."/>
            <person name="Rivas-Marin E."/>
            <person name="Kohn T."/>
            <person name="Peeters S.H."/>
            <person name="Heuer A."/>
            <person name="Rast P."/>
            <person name="Oberbeckmann S."/>
            <person name="Bunk B."/>
            <person name="Jeske O."/>
            <person name="Meyerdierks A."/>
            <person name="Storesund J.E."/>
            <person name="Kallscheuer N."/>
            <person name="Luecker S."/>
            <person name="Lage O.M."/>
            <person name="Pohl T."/>
            <person name="Merkel B.J."/>
            <person name="Hornburger P."/>
            <person name="Mueller R.-W."/>
            <person name="Bruemmer F."/>
            <person name="Labrenz M."/>
            <person name="Spormann A.M."/>
            <person name="Op den Camp H."/>
            <person name="Overmann J."/>
            <person name="Amann R."/>
            <person name="Jetten M.S.M."/>
            <person name="Mascher T."/>
            <person name="Medema M.H."/>
            <person name="Devos D.P."/>
            <person name="Kaster A.-K."/>
            <person name="Ovreas L."/>
            <person name="Rohde M."/>
            <person name="Galperin M.Y."/>
            <person name="Jogler C."/>
        </authorList>
    </citation>
    <scope>NUCLEOTIDE SEQUENCE [LARGE SCALE GENOMIC DNA]</scope>
    <source>
        <strain evidence="1 2">Pan44</strain>
    </source>
</reference>
<proteinExistence type="predicted"/>
<protein>
    <submittedName>
        <fullName evidence="1">Uncharacterized protein</fullName>
    </submittedName>
</protein>
<evidence type="ECO:0000313" key="2">
    <source>
        <dbReference type="Proteomes" id="UP000315700"/>
    </source>
</evidence>
<dbReference type="OrthoDB" id="287099at2"/>
<name>A0A517S9Y2_9PLAN</name>
<evidence type="ECO:0000313" key="1">
    <source>
        <dbReference type="EMBL" id="QDT52937.1"/>
    </source>
</evidence>
<dbReference type="InParanoid" id="A0A517S9Y2"/>
<accession>A0A517S9Y2</accession>
<dbReference type="KEGG" id="ccos:Pan44_09500"/>
<dbReference type="Proteomes" id="UP000315700">
    <property type="component" value="Chromosome"/>
</dbReference>
<dbReference type="EMBL" id="CP036271">
    <property type="protein sequence ID" value="QDT52937.1"/>
    <property type="molecule type" value="Genomic_DNA"/>
</dbReference>
<sequence>MHIPLEAAHRILSTFGITKPTREYERWVKPDGFDHVDFHEVLYGSDFIFVLDWRAALEDELERIVHALGKLDVVMDFEIDDSDSRCGIAVVTVERRPATVRYSGNDDGTSWRAVITALQTIMPPQIEFREDVGNGESDTDAYAVLPVDEWQDLERDAGESLKLFFRPLSSPRPSPSTVSDPKGLVGLLRRLIRKRP</sequence>
<dbReference type="RefSeq" id="WP_145027714.1">
    <property type="nucleotide sequence ID" value="NZ_CP036271.1"/>
</dbReference>
<keyword evidence="2" id="KW-1185">Reference proteome</keyword>